<dbReference type="EMBL" id="BIMW01000087">
    <property type="protein sequence ID" value="GCE94002.1"/>
    <property type="molecule type" value="Genomic_DNA"/>
</dbReference>
<gene>
    <name evidence="4" type="primary">sufD</name>
    <name evidence="4" type="ORF">NIES46_20540</name>
</gene>
<reference evidence="4 5" key="1">
    <citation type="journal article" date="2019" name="J Genomics">
        <title>The Draft Genome of a Hydrogen-producing Cyanobacterium, Arthrospira platensis NIES-46.</title>
        <authorList>
            <person name="Suzuki S."/>
            <person name="Yamaguchi H."/>
            <person name="Kawachi M."/>
        </authorList>
    </citation>
    <scope>NUCLEOTIDE SEQUENCE [LARGE SCALE GENOMIC DNA]</scope>
    <source>
        <strain evidence="4 5">NIES-46</strain>
    </source>
</reference>
<proteinExistence type="inferred from homology"/>
<dbReference type="Proteomes" id="UP000326169">
    <property type="component" value="Unassembled WGS sequence"/>
</dbReference>
<dbReference type="NCBIfam" id="TIGR01981">
    <property type="entry name" value="sufD"/>
    <property type="match status" value="1"/>
</dbReference>
<accession>A0A5M3T5V8</accession>
<dbReference type="SUPFAM" id="SSF101960">
    <property type="entry name" value="Stabilizer of iron transporter SufD"/>
    <property type="match status" value="1"/>
</dbReference>
<keyword evidence="5" id="KW-1185">Reference proteome</keyword>
<organism evidence="4 5">
    <name type="scientific">Limnospira platensis NIES-46</name>
    <dbReference type="NCBI Taxonomy" id="1236695"/>
    <lineage>
        <taxon>Bacteria</taxon>
        <taxon>Bacillati</taxon>
        <taxon>Cyanobacteriota</taxon>
        <taxon>Cyanophyceae</taxon>
        <taxon>Oscillatoriophycideae</taxon>
        <taxon>Oscillatoriales</taxon>
        <taxon>Sirenicapillariaceae</taxon>
        <taxon>Limnospira</taxon>
    </lineage>
</organism>
<feature type="domain" description="SUF system FeS cluster assembly SufBD core" evidence="2">
    <location>
        <begin position="190"/>
        <end position="428"/>
    </location>
</feature>
<evidence type="ECO:0000256" key="1">
    <source>
        <dbReference type="ARBA" id="ARBA00043967"/>
    </source>
</evidence>
<dbReference type="InterPro" id="IPR037284">
    <property type="entry name" value="SUF_FeS_clus_asmbl_SufBD_sf"/>
</dbReference>
<dbReference type="Pfam" id="PF01458">
    <property type="entry name" value="SUFBD_core"/>
    <property type="match status" value="1"/>
</dbReference>
<name>A0A5M3T5V8_LIMPL</name>
<evidence type="ECO:0000313" key="4">
    <source>
        <dbReference type="EMBL" id="GCE94002.1"/>
    </source>
</evidence>
<dbReference type="PANTHER" id="PTHR43575:SF1">
    <property type="entry name" value="PROTEIN ABCI7, CHLOROPLASTIC"/>
    <property type="match status" value="1"/>
</dbReference>
<dbReference type="InterPro" id="IPR055346">
    <property type="entry name" value="Fe-S_cluster_assembly_SufBD"/>
</dbReference>
<dbReference type="GeneID" id="301682910"/>
<evidence type="ECO:0000259" key="3">
    <source>
        <dbReference type="Pfam" id="PF19295"/>
    </source>
</evidence>
<evidence type="ECO:0000259" key="2">
    <source>
        <dbReference type="Pfam" id="PF01458"/>
    </source>
</evidence>
<protein>
    <submittedName>
        <fullName evidence="4">FeS assembly protein SufD</fullName>
    </submittedName>
</protein>
<dbReference type="RefSeq" id="WP_006617209.1">
    <property type="nucleotide sequence ID" value="NZ_BIMW01000087.1"/>
</dbReference>
<feature type="domain" description="SUF system FeS cluster assembly SufBD N-terminal" evidence="3">
    <location>
        <begin position="32"/>
        <end position="181"/>
    </location>
</feature>
<dbReference type="InterPro" id="IPR011542">
    <property type="entry name" value="SUF_FeS_clus_asmbl_SufD"/>
</dbReference>
<dbReference type="InterPro" id="IPR000825">
    <property type="entry name" value="SUF_FeS_clus_asmbl_SufBD_core"/>
</dbReference>
<comment type="similarity">
    <text evidence="1">Belongs to the iron-sulfur cluster assembly SufBD family.</text>
</comment>
<dbReference type="Pfam" id="PF19295">
    <property type="entry name" value="SufBD_N"/>
    <property type="match status" value="1"/>
</dbReference>
<evidence type="ECO:0000313" key="5">
    <source>
        <dbReference type="Proteomes" id="UP000326169"/>
    </source>
</evidence>
<dbReference type="PANTHER" id="PTHR43575">
    <property type="entry name" value="PROTEIN ABCI7, CHLOROPLASTIC"/>
    <property type="match status" value="1"/>
</dbReference>
<comment type="caution">
    <text evidence="4">The sequence shown here is derived from an EMBL/GenBank/DDBJ whole genome shotgun (WGS) entry which is preliminary data.</text>
</comment>
<dbReference type="InterPro" id="IPR045595">
    <property type="entry name" value="SufBD_N"/>
</dbReference>
<sequence length="458" mass="50433">MIQIQEKPEVSYLNQLLNQVTGSLPVPASFPLERNIAEQLQNIRDNAASWVKELAIPTRRHEDWRFTDLSALLELPFQAATAVELSREEISPLILPEVKGTRLVFVNGFYSPQLSCLDNLPDGVFVGNLGQLDKPLSDKLGNYLTQQPDSQEVFTALNTSSLADAAVVWVHQNQVIDTPIHLLFISLSSSQPVTSQPRLLIVAEPGSKATVIEHYATANILGCSDRTQKTPYFTNTVAELWVGDNAELQHTRLQRELASSFHIGRTVVSQGRDSRYTGNAISLGAKLSRHNFDIHQTAAGTETQLNGLTLVNGQQVADTHSAVFLNHPHGVINQLHKAIVDDRAHGIFNGRIVVPQAAQMTDATQLNRNLLLSAKGRVNTKPQLEIVADNVKCAHGATVSQLEADEIFYLRSRGLDEKTSRNLLIDAFAAEILDKLPLVSLQQILARCVACRTDEGEM</sequence>